<reference evidence="8" key="1">
    <citation type="submission" date="2015-08" db="EMBL/GenBank/DDBJ databases">
        <authorList>
            <person name="Varghese N."/>
        </authorList>
    </citation>
    <scope>NUCLEOTIDE SEQUENCE [LARGE SCALE GENOMIC DNA]</scope>
    <source>
        <strain evidence="8">DSM 18181</strain>
    </source>
</reference>
<evidence type="ECO:0000256" key="4">
    <source>
        <dbReference type="PROSITE-ProRule" id="PRU01248"/>
    </source>
</evidence>
<dbReference type="PROSITE" id="PS51900">
    <property type="entry name" value="CB"/>
    <property type="match status" value="1"/>
</dbReference>
<proteinExistence type="predicted"/>
<evidence type="ECO:0000313" key="7">
    <source>
        <dbReference type="EMBL" id="CUA99802.1"/>
    </source>
</evidence>
<dbReference type="CDD" id="cd00796">
    <property type="entry name" value="INT_Rci_Hp1_C"/>
    <property type="match status" value="1"/>
</dbReference>
<dbReference type="InterPro" id="IPR050090">
    <property type="entry name" value="Tyrosine_recombinase_XerCD"/>
</dbReference>
<dbReference type="Pfam" id="PF00589">
    <property type="entry name" value="Phage_integrase"/>
    <property type="match status" value="1"/>
</dbReference>
<evidence type="ECO:0000256" key="3">
    <source>
        <dbReference type="ARBA" id="ARBA00023172"/>
    </source>
</evidence>
<feature type="domain" description="Tyr recombinase" evidence="5">
    <location>
        <begin position="163"/>
        <end position="376"/>
    </location>
</feature>
<dbReference type="RefSeq" id="WP_055451497.1">
    <property type="nucleotide sequence ID" value="NZ_CYHF01000010.1"/>
</dbReference>
<evidence type="ECO:0000259" key="6">
    <source>
        <dbReference type="PROSITE" id="PS51900"/>
    </source>
</evidence>
<dbReference type="GO" id="GO:0003677">
    <property type="term" value="F:DNA binding"/>
    <property type="evidence" value="ECO:0007669"/>
    <property type="project" value="UniProtKB-UniRule"/>
</dbReference>
<feature type="domain" description="Core-binding (CB)" evidence="6">
    <location>
        <begin position="59"/>
        <end position="139"/>
    </location>
</feature>
<dbReference type="STRING" id="339866.GCA_001418255_02669"/>
<keyword evidence="2 4" id="KW-0238">DNA-binding</keyword>
<evidence type="ECO:0000256" key="2">
    <source>
        <dbReference type="ARBA" id="ARBA00023125"/>
    </source>
</evidence>
<keyword evidence="8" id="KW-1185">Reference proteome</keyword>
<dbReference type="InterPro" id="IPR010998">
    <property type="entry name" value="Integrase_recombinase_N"/>
</dbReference>
<dbReference type="PANTHER" id="PTHR30349">
    <property type="entry name" value="PHAGE INTEGRASE-RELATED"/>
    <property type="match status" value="1"/>
</dbReference>
<dbReference type="InterPro" id="IPR011010">
    <property type="entry name" value="DNA_brk_join_enz"/>
</dbReference>
<dbReference type="AlphaFoldDB" id="A0A0K6I901"/>
<dbReference type="OrthoDB" id="662444at2"/>
<evidence type="ECO:0000256" key="1">
    <source>
        <dbReference type="ARBA" id="ARBA00022908"/>
    </source>
</evidence>
<organism evidence="7 8">
    <name type="scientific">Thiomonas bhubaneswarensis</name>
    <dbReference type="NCBI Taxonomy" id="339866"/>
    <lineage>
        <taxon>Bacteria</taxon>
        <taxon>Pseudomonadati</taxon>
        <taxon>Pseudomonadota</taxon>
        <taxon>Betaproteobacteria</taxon>
        <taxon>Burkholderiales</taxon>
        <taxon>Thiomonas</taxon>
    </lineage>
</organism>
<dbReference type="GO" id="GO:0006310">
    <property type="term" value="P:DNA recombination"/>
    <property type="evidence" value="ECO:0007669"/>
    <property type="project" value="UniProtKB-KW"/>
</dbReference>
<dbReference type="Gene3D" id="1.10.150.130">
    <property type="match status" value="1"/>
</dbReference>
<gene>
    <name evidence="7" type="ORF">Ga0061069_110108</name>
</gene>
<dbReference type="InterPro" id="IPR044068">
    <property type="entry name" value="CB"/>
</dbReference>
<dbReference type="PROSITE" id="PS51898">
    <property type="entry name" value="TYR_RECOMBINASE"/>
    <property type="match status" value="1"/>
</dbReference>
<dbReference type="EMBL" id="CYHF01000010">
    <property type="protein sequence ID" value="CUA99802.1"/>
    <property type="molecule type" value="Genomic_DNA"/>
</dbReference>
<keyword evidence="3" id="KW-0233">DNA recombination</keyword>
<evidence type="ECO:0000259" key="5">
    <source>
        <dbReference type="PROSITE" id="PS51898"/>
    </source>
</evidence>
<sequence length="376" mass="42624">MAHIEQRKGGWRVQIRRKGAQSISRTFDLKADAEAWGREAERELQRGNLTVLRQEAQRTTLSEVIDAYLASPRLAAQRSRHNIPVRLEAARARFGKLFLANIRGLDIAAWRDDLLAQGYASQSARHYLAALSVVFTHAERELGIDLPQGNPVRRLALPAAAPARDRRLRPGEEDALRAATENADQIAILTLALETSMRRGEMLGLWWEHIDLKRRTAHLPRTKNGESRTVALSSKAVEALQSLPRRLDGLVFRWKTAEGFKAVWTRWLARARRTALLNKLRTELDSIGLDGEAQARALQWHKREPDPRAAALWGRLQSDPFLDDLHFHDLRHEATSRLFEKGLGIMEVASMTGHKSLSMLKRYTHIEAEKLAKKLG</sequence>
<dbReference type="PANTHER" id="PTHR30349:SF94">
    <property type="entry name" value="INTEGRASE_RECOMBINASE HI_1414-RELATED"/>
    <property type="match status" value="1"/>
</dbReference>
<evidence type="ECO:0000313" key="8">
    <source>
        <dbReference type="Proteomes" id="UP000183649"/>
    </source>
</evidence>
<keyword evidence="1" id="KW-0229">DNA integration</keyword>
<dbReference type="InterPro" id="IPR002104">
    <property type="entry name" value="Integrase_catalytic"/>
</dbReference>
<dbReference type="InterPro" id="IPR013762">
    <property type="entry name" value="Integrase-like_cat_sf"/>
</dbReference>
<dbReference type="GO" id="GO:0015074">
    <property type="term" value="P:DNA integration"/>
    <property type="evidence" value="ECO:0007669"/>
    <property type="project" value="UniProtKB-KW"/>
</dbReference>
<accession>A0A0K6I901</accession>
<name>A0A0K6I901_9BURK</name>
<protein>
    <submittedName>
        <fullName evidence="7">Site-specific recombinase XerD</fullName>
    </submittedName>
</protein>
<dbReference type="Proteomes" id="UP000183649">
    <property type="component" value="Unassembled WGS sequence"/>
</dbReference>
<dbReference type="SUPFAM" id="SSF56349">
    <property type="entry name" value="DNA breaking-rejoining enzymes"/>
    <property type="match status" value="1"/>
</dbReference>
<dbReference type="Gene3D" id="1.10.443.10">
    <property type="entry name" value="Intergrase catalytic core"/>
    <property type="match status" value="1"/>
</dbReference>